<accession>A0A1B2LZF9</accession>
<organism evidence="1 2">
    <name type="scientific">Acinetobacter larvae</name>
    <dbReference type="NCBI Taxonomy" id="1789224"/>
    <lineage>
        <taxon>Bacteria</taxon>
        <taxon>Pseudomonadati</taxon>
        <taxon>Pseudomonadota</taxon>
        <taxon>Gammaproteobacteria</taxon>
        <taxon>Moraxellales</taxon>
        <taxon>Moraxellaceae</taxon>
        <taxon>Acinetobacter</taxon>
    </lineage>
</organism>
<name>A0A1B2LZF9_9GAMM</name>
<dbReference type="InterPro" id="IPR025127">
    <property type="entry name" value="DUF4054"/>
</dbReference>
<evidence type="ECO:0000313" key="1">
    <source>
        <dbReference type="EMBL" id="AOA58325.1"/>
    </source>
</evidence>
<dbReference type="STRING" id="1789224.BFG52_08125"/>
<dbReference type="AlphaFoldDB" id="A0A1B2LZF9"/>
<dbReference type="KEGG" id="ala:BFG52_08125"/>
<proteinExistence type="predicted"/>
<protein>
    <recommendedName>
        <fullName evidence="3">DUF4054 domain-containing protein</fullName>
    </recommendedName>
</protein>
<evidence type="ECO:0000313" key="2">
    <source>
        <dbReference type="Proteomes" id="UP000093391"/>
    </source>
</evidence>
<sequence length="135" mass="15286">MDGVVVFDKDKFRQLYPKLDFNDAQLDMFFLEATMLLNNTPCSCVKSLVERELLLFLLVAHLATLQARLDSGNEAVGRVGSASEGSVSVSMDYGQTTPGEKWYVQTPYGAKYWQLTARYRSALYVVTNYPMPVRR</sequence>
<dbReference type="Pfam" id="PF13262">
    <property type="entry name" value="DUF4054"/>
    <property type="match status" value="1"/>
</dbReference>
<dbReference type="EMBL" id="CP016895">
    <property type="protein sequence ID" value="AOA58325.1"/>
    <property type="molecule type" value="Genomic_DNA"/>
</dbReference>
<dbReference type="Proteomes" id="UP000093391">
    <property type="component" value="Chromosome"/>
</dbReference>
<gene>
    <name evidence="1" type="ORF">BFG52_08125</name>
</gene>
<dbReference type="RefSeq" id="WP_067554537.1">
    <property type="nucleotide sequence ID" value="NZ_CP016895.1"/>
</dbReference>
<keyword evidence="2" id="KW-1185">Reference proteome</keyword>
<reference evidence="1 2" key="1">
    <citation type="submission" date="2016-08" db="EMBL/GenBank/DDBJ databases">
        <authorList>
            <person name="Seilhamer J.J."/>
        </authorList>
    </citation>
    <scope>NUCLEOTIDE SEQUENCE [LARGE SCALE GENOMIC DNA]</scope>
    <source>
        <strain evidence="1 2">BRTC-1</strain>
    </source>
</reference>
<evidence type="ECO:0008006" key="3">
    <source>
        <dbReference type="Google" id="ProtNLM"/>
    </source>
</evidence>
<dbReference type="OrthoDB" id="9032784at2"/>